<protein>
    <submittedName>
        <fullName evidence="1">Uncharacterized protein</fullName>
    </submittedName>
</protein>
<organism evidence="1 2">
    <name type="scientific">Dibothriocephalus latus</name>
    <name type="common">Fish tapeworm</name>
    <name type="synonym">Diphyllobothrium latum</name>
    <dbReference type="NCBI Taxonomy" id="60516"/>
    <lineage>
        <taxon>Eukaryota</taxon>
        <taxon>Metazoa</taxon>
        <taxon>Spiralia</taxon>
        <taxon>Lophotrochozoa</taxon>
        <taxon>Platyhelminthes</taxon>
        <taxon>Cestoda</taxon>
        <taxon>Eucestoda</taxon>
        <taxon>Diphyllobothriidea</taxon>
        <taxon>Diphyllobothriidae</taxon>
        <taxon>Dibothriocephalus</taxon>
    </lineage>
</organism>
<dbReference type="EMBL" id="UYRU01053269">
    <property type="protein sequence ID" value="VDN12182.1"/>
    <property type="molecule type" value="Genomic_DNA"/>
</dbReference>
<evidence type="ECO:0000313" key="1">
    <source>
        <dbReference type="EMBL" id="VDN12182.1"/>
    </source>
</evidence>
<gene>
    <name evidence="1" type="ORF">DILT_LOCUS8013</name>
</gene>
<dbReference type="OrthoDB" id="6253343at2759"/>
<reference evidence="1 2" key="1">
    <citation type="submission" date="2018-11" db="EMBL/GenBank/DDBJ databases">
        <authorList>
            <consortium name="Pathogen Informatics"/>
        </authorList>
    </citation>
    <scope>NUCLEOTIDE SEQUENCE [LARGE SCALE GENOMIC DNA]</scope>
</reference>
<keyword evidence="2" id="KW-1185">Reference proteome</keyword>
<dbReference type="AlphaFoldDB" id="A0A3P7NUT0"/>
<proteinExistence type="predicted"/>
<sequence>MNRGRRRGGVSSGFSSLRDGVKRRLFDPHTVPVSPDPQSVISRLIPLPSVPPKIDSSFPLSQSQTGAAEPTRQECFRAQMFELQTFADFIFENGPDFQQVGKKNDAFPLLTLDRKRSKSKKETVRNITTSHLLLQHREIEMWRDGILLSSFSNPTDCPYVFAQLLADIMIFLPVCITDWKI</sequence>
<name>A0A3P7NUT0_DIBLA</name>
<accession>A0A3P7NUT0</accession>
<dbReference type="Proteomes" id="UP000281553">
    <property type="component" value="Unassembled WGS sequence"/>
</dbReference>
<evidence type="ECO:0000313" key="2">
    <source>
        <dbReference type="Proteomes" id="UP000281553"/>
    </source>
</evidence>